<dbReference type="GO" id="GO:0016747">
    <property type="term" value="F:acyltransferase activity, transferring groups other than amino-acyl groups"/>
    <property type="evidence" value="ECO:0007669"/>
    <property type="project" value="InterPro"/>
</dbReference>
<feature type="domain" description="N-acetyltransferase" evidence="3">
    <location>
        <begin position="24"/>
        <end position="184"/>
    </location>
</feature>
<reference evidence="4 5" key="1">
    <citation type="submission" date="2019-06" db="EMBL/GenBank/DDBJ databases">
        <title>Genomic Encyclopedia of Type Strains, Phase IV (KMG-V): Genome sequencing to study the core and pangenomes of soil and plant-associated prokaryotes.</title>
        <authorList>
            <person name="Whitman W."/>
        </authorList>
    </citation>
    <scope>NUCLEOTIDE SEQUENCE [LARGE SCALE GENOMIC DNA]</scope>
    <source>
        <strain evidence="4 5">BR 510</strain>
    </source>
</reference>
<protein>
    <submittedName>
        <fullName evidence="4">Acetyltransferase (GNAT) family protein</fullName>
    </submittedName>
</protein>
<dbReference type="OrthoDB" id="275336at2"/>
<evidence type="ECO:0000313" key="5">
    <source>
        <dbReference type="Proteomes" id="UP000319949"/>
    </source>
</evidence>
<sequence length="198" mass="22308">MILPDGYSDVPAGKIAAVVTHLEMTAPPARRDDPPGAWSLRKVDTPALDWYRDIFRRVGEDWLWFSRARMADADLAAIINAPGIEIYALTVDGRDEGLLELDFRETSQCELVYFGVTSGLIGTGAARFLMNRALERAWSNDVRRVWVHTCTLDHPSAVAFYQRSGFRPFRRQIEIADDPRLDGTAPRDAARHVPLIEQ</sequence>
<dbReference type="STRING" id="1803665.GCA_001641335_07686"/>
<dbReference type="InterPro" id="IPR016181">
    <property type="entry name" value="Acyl_CoA_acyltransferase"/>
</dbReference>
<keyword evidence="1 4" id="KW-0808">Transferase</keyword>
<dbReference type="Proteomes" id="UP000319949">
    <property type="component" value="Unassembled WGS sequence"/>
</dbReference>
<dbReference type="AlphaFoldDB" id="A0A560D8U0"/>
<dbReference type="PROSITE" id="PS51186">
    <property type="entry name" value="GNAT"/>
    <property type="match status" value="1"/>
</dbReference>
<accession>A0A560D8U0</accession>
<dbReference type="SUPFAM" id="SSF55729">
    <property type="entry name" value="Acyl-CoA N-acyltransferases (Nat)"/>
    <property type="match status" value="1"/>
</dbReference>
<proteinExistence type="predicted"/>
<evidence type="ECO:0000256" key="2">
    <source>
        <dbReference type="ARBA" id="ARBA00023315"/>
    </source>
</evidence>
<comment type="caution">
    <text evidence="4">The sequence shown here is derived from an EMBL/GenBank/DDBJ whole genome shotgun (WGS) entry which is preliminary data.</text>
</comment>
<evidence type="ECO:0000313" key="4">
    <source>
        <dbReference type="EMBL" id="TWA93556.1"/>
    </source>
</evidence>
<keyword evidence="2" id="KW-0012">Acyltransferase</keyword>
<gene>
    <name evidence="4" type="ORF">FBZ96_1096</name>
</gene>
<dbReference type="Gene3D" id="3.40.630.30">
    <property type="match status" value="1"/>
</dbReference>
<name>A0A560D8U0_9BRAD</name>
<dbReference type="EMBL" id="VITK01000009">
    <property type="protein sequence ID" value="TWA93556.1"/>
    <property type="molecule type" value="Genomic_DNA"/>
</dbReference>
<dbReference type="RefSeq" id="WP_145668180.1">
    <property type="nucleotide sequence ID" value="NZ_VITK01000009.1"/>
</dbReference>
<dbReference type="PANTHER" id="PTHR43800:SF1">
    <property type="entry name" value="PEPTIDYL-LYSINE N-ACETYLTRANSFERASE YJAB"/>
    <property type="match status" value="1"/>
</dbReference>
<keyword evidence="5" id="KW-1185">Reference proteome</keyword>
<dbReference type="PANTHER" id="PTHR43800">
    <property type="entry name" value="PEPTIDYL-LYSINE N-ACETYLTRANSFERASE YJAB"/>
    <property type="match status" value="1"/>
</dbReference>
<dbReference type="Pfam" id="PF00583">
    <property type="entry name" value="Acetyltransf_1"/>
    <property type="match status" value="1"/>
</dbReference>
<organism evidence="4 5">
    <name type="scientific">Bradyrhizobium stylosanthis</name>
    <dbReference type="NCBI Taxonomy" id="1803665"/>
    <lineage>
        <taxon>Bacteria</taxon>
        <taxon>Pseudomonadati</taxon>
        <taxon>Pseudomonadota</taxon>
        <taxon>Alphaproteobacteria</taxon>
        <taxon>Hyphomicrobiales</taxon>
        <taxon>Nitrobacteraceae</taxon>
        <taxon>Bradyrhizobium</taxon>
    </lineage>
</organism>
<dbReference type="InterPro" id="IPR000182">
    <property type="entry name" value="GNAT_dom"/>
</dbReference>
<evidence type="ECO:0000259" key="3">
    <source>
        <dbReference type="PROSITE" id="PS51186"/>
    </source>
</evidence>
<evidence type="ECO:0000256" key="1">
    <source>
        <dbReference type="ARBA" id="ARBA00022679"/>
    </source>
</evidence>